<dbReference type="AlphaFoldDB" id="A0A1M6GC22"/>
<dbReference type="Pfam" id="PF24996">
    <property type="entry name" value="NANM"/>
    <property type="match status" value="2"/>
</dbReference>
<dbReference type="OrthoDB" id="9803597at2"/>
<dbReference type="RefSeq" id="WP_072764309.1">
    <property type="nucleotide sequence ID" value="NZ_FQYX01000010.1"/>
</dbReference>
<evidence type="ECO:0000313" key="1">
    <source>
        <dbReference type="EMBL" id="SHJ07469.1"/>
    </source>
</evidence>
<dbReference type="PANTHER" id="PTHR46375">
    <property type="entry name" value="KELCH REPEAT AND BTB DOMAIN-CONTAINING PROTEIN 13-RELATED"/>
    <property type="match status" value="1"/>
</dbReference>
<dbReference type="SUPFAM" id="SSF117281">
    <property type="entry name" value="Kelch motif"/>
    <property type="match status" value="1"/>
</dbReference>
<name>A0A1M6GC22_9FLAO</name>
<dbReference type="InterPro" id="IPR052392">
    <property type="entry name" value="Kelch-BTB_domain-containing"/>
</dbReference>
<sequence>MEGTTVANIPVEKGLNGCFSGIHNGLMIIAGGANFPDKDLWEGGKKVWYDTIYALQSDDNGYHWVQKIAVKLPRPIGYGVSVSTDNGIICIGGDNGKEVFREVFRLSWDSEQKNIVVAEMPELPVPLCNMSSCVISNVVYVVGGQQEIGGNASNTIFALDLSVDATKQQWESLGQFPGVGRTQAVVVGQNNGTYDCLYVMSGASFQKDASPNTVMLSDVHEYNIQDKKWTKRKDVPTNYTPGLEGGFIGAAPVLAMQDTQILVFGGAGGEQQYLAKRQALELEIKAIKTSLAYPQKALLEKEEALQKESMALLRATSFSRILWSYDTKNDEWTKAGSLPSLPQIVTNALVWEDEIYLPLGEIRPGVRTSGILKLTI</sequence>
<dbReference type="Proteomes" id="UP000184231">
    <property type="component" value="Unassembled WGS sequence"/>
</dbReference>
<keyword evidence="2" id="KW-1185">Reference proteome</keyword>
<dbReference type="EMBL" id="FQYX01000010">
    <property type="protein sequence ID" value="SHJ07469.1"/>
    <property type="molecule type" value="Genomic_DNA"/>
</dbReference>
<gene>
    <name evidence="1" type="ORF">SAMN04487911_110108</name>
</gene>
<organism evidence="1 2">
    <name type="scientific">Arenibacter nanhaiticus</name>
    <dbReference type="NCBI Taxonomy" id="558155"/>
    <lineage>
        <taxon>Bacteria</taxon>
        <taxon>Pseudomonadati</taxon>
        <taxon>Bacteroidota</taxon>
        <taxon>Flavobacteriia</taxon>
        <taxon>Flavobacteriales</taxon>
        <taxon>Flavobacteriaceae</taxon>
        <taxon>Arenibacter</taxon>
    </lineage>
</organism>
<dbReference type="PANTHER" id="PTHR46375:SF3">
    <property type="entry name" value="KELCH REPEAT AND BTB DOMAIN-CONTAINING PROTEIN 13"/>
    <property type="match status" value="1"/>
</dbReference>
<protein>
    <submittedName>
        <fullName evidence="1">Cyclically-permuted mutarotase family protein</fullName>
    </submittedName>
</protein>
<dbReference type="STRING" id="558155.SAMN04487911_110108"/>
<evidence type="ECO:0000313" key="2">
    <source>
        <dbReference type="Proteomes" id="UP000184231"/>
    </source>
</evidence>
<reference evidence="1 2" key="1">
    <citation type="submission" date="2016-11" db="EMBL/GenBank/DDBJ databases">
        <authorList>
            <person name="Jaros S."/>
            <person name="Januszkiewicz K."/>
            <person name="Wedrychowicz H."/>
        </authorList>
    </citation>
    <scope>NUCLEOTIDE SEQUENCE [LARGE SCALE GENOMIC DNA]</scope>
    <source>
        <strain evidence="1 2">CGMCC 1.8863</strain>
    </source>
</reference>
<dbReference type="InterPro" id="IPR056734">
    <property type="entry name" value="NANM"/>
</dbReference>
<dbReference type="InterPro" id="IPR015915">
    <property type="entry name" value="Kelch-typ_b-propeller"/>
</dbReference>
<proteinExistence type="predicted"/>
<dbReference type="Gene3D" id="2.120.10.80">
    <property type="entry name" value="Kelch-type beta propeller"/>
    <property type="match status" value="1"/>
</dbReference>
<accession>A0A1M6GC22</accession>